<keyword evidence="5" id="KW-1185">Reference proteome</keyword>
<evidence type="ECO:0000313" key="4">
    <source>
        <dbReference type="EMBL" id="CAJ1956466.1"/>
    </source>
</evidence>
<reference evidence="4" key="1">
    <citation type="submission" date="2023-10" db="EMBL/GenBank/DDBJ databases">
        <authorList>
            <person name="Domelevo Entfellner J.-B."/>
        </authorList>
    </citation>
    <scope>NUCLEOTIDE SEQUENCE</scope>
</reference>
<dbReference type="InterPro" id="IPR051504">
    <property type="entry name" value="Plant_metabolite_acyltrans"/>
</dbReference>
<protein>
    <recommendedName>
        <fullName evidence="3">C2H2-type domain-containing protein</fullName>
    </recommendedName>
</protein>
<dbReference type="GO" id="GO:0016747">
    <property type="term" value="F:acyltransferase activity, transferring groups other than amino-acyl groups"/>
    <property type="evidence" value="ECO:0007669"/>
    <property type="project" value="UniProtKB-ARBA"/>
</dbReference>
<dbReference type="InterPro" id="IPR013087">
    <property type="entry name" value="Znf_C2H2_type"/>
</dbReference>
<evidence type="ECO:0000256" key="1">
    <source>
        <dbReference type="ARBA" id="ARBA00022679"/>
    </source>
</evidence>
<dbReference type="Proteomes" id="UP001189624">
    <property type="component" value="Chromosome 5"/>
</dbReference>
<keyword evidence="1" id="KW-0808">Transferase</keyword>
<keyword evidence="2" id="KW-0012">Acyltransferase</keyword>
<sequence length="510" mass="58069">MSLEKELTVERFDSFFQTGEDFCEACSVSFHRRPQKMAHERQHDSVKIIERYQVAPPPNLLPSTTLPLTFFDIPWFYCHPIQRIFFYEFPHPTHHFLETPLPTLKHSLSLSLQHFFPFVSNLIVPPQPRLSHIRYLPGDTLSFTVAESTADFTLLTSDSPQDVENWHPLVPTLPSPRVEQDGIRVFPLMAIKVTVFPNSGFSICLTFNHLAGDGKSLHHFVKFWASLCKARGDFASLETSLPLPSHERDKVLDPKGLKLIYFQELEHGDSQRMEFSGLVRDLSTNKVRFTVVLTRQQVEKLKKWVTLKCASYDSGLLHISSFVVTCSLIWICMIRSEESKSNCLSQECDELCHLVFLADCRDHPEFSLPSTYFGNCLTSYIVTIKRRELVGESGIVVAAEAIERQIRDLKRDPLRNAETLMSDFRELGKPGKSVLTVAGSPKLGVYQTDFGWGKPKKCEAVHIESSGSISLSDCRDEKGGIEVGLALERTQMNKKFTNILEEELRVINKF</sequence>
<evidence type="ECO:0000256" key="2">
    <source>
        <dbReference type="ARBA" id="ARBA00023315"/>
    </source>
</evidence>
<feature type="domain" description="C2H2-type" evidence="3">
    <location>
        <begin position="23"/>
        <end position="43"/>
    </location>
</feature>
<dbReference type="Gene3D" id="3.30.559.10">
    <property type="entry name" value="Chloramphenicol acetyltransferase-like domain"/>
    <property type="match status" value="2"/>
</dbReference>
<gene>
    <name evidence="4" type="ORF">AYBTSS11_LOCUS16674</name>
</gene>
<dbReference type="Gramene" id="rna-AYBTSS11_LOCUS16674">
    <property type="protein sequence ID" value="CAJ1956466.1"/>
    <property type="gene ID" value="gene-AYBTSS11_LOCUS16674"/>
</dbReference>
<evidence type="ECO:0000259" key="3">
    <source>
        <dbReference type="PROSITE" id="PS00028"/>
    </source>
</evidence>
<dbReference type="Pfam" id="PF02458">
    <property type="entry name" value="Transferase"/>
    <property type="match status" value="1"/>
</dbReference>
<name>A0AA86SM41_9FABA</name>
<proteinExistence type="predicted"/>
<organism evidence="4 5">
    <name type="scientific">Sphenostylis stenocarpa</name>
    <dbReference type="NCBI Taxonomy" id="92480"/>
    <lineage>
        <taxon>Eukaryota</taxon>
        <taxon>Viridiplantae</taxon>
        <taxon>Streptophyta</taxon>
        <taxon>Embryophyta</taxon>
        <taxon>Tracheophyta</taxon>
        <taxon>Spermatophyta</taxon>
        <taxon>Magnoliopsida</taxon>
        <taxon>eudicotyledons</taxon>
        <taxon>Gunneridae</taxon>
        <taxon>Pentapetalae</taxon>
        <taxon>rosids</taxon>
        <taxon>fabids</taxon>
        <taxon>Fabales</taxon>
        <taxon>Fabaceae</taxon>
        <taxon>Papilionoideae</taxon>
        <taxon>50 kb inversion clade</taxon>
        <taxon>NPAAA clade</taxon>
        <taxon>indigoferoid/millettioid clade</taxon>
        <taxon>Phaseoleae</taxon>
        <taxon>Sphenostylis</taxon>
    </lineage>
</organism>
<evidence type="ECO:0000313" key="5">
    <source>
        <dbReference type="Proteomes" id="UP001189624"/>
    </source>
</evidence>
<dbReference type="AlphaFoldDB" id="A0AA86SM41"/>
<dbReference type="PANTHER" id="PTHR31625">
    <property type="match status" value="1"/>
</dbReference>
<dbReference type="EMBL" id="OY731402">
    <property type="protein sequence ID" value="CAJ1956466.1"/>
    <property type="molecule type" value="Genomic_DNA"/>
</dbReference>
<dbReference type="InterPro" id="IPR023213">
    <property type="entry name" value="CAT-like_dom_sf"/>
</dbReference>
<dbReference type="PROSITE" id="PS00028">
    <property type="entry name" value="ZINC_FINGER_C2H2_1"/>
    <property type="match status" value="1"/>
</dbReference>
<accession>A0AA86SM41</accession>